<feature type="domain" description="CBS" evidence="4">
    <location>
        <begin position="20"/>
        <end position="89"/>
    </location>
</feature>
<dbReference type="CDD" id="cd02205">
    <property type="entry name" value="CBS_pair_SF"/>
    <property type="match status" value="1"/>
</dbReference>
<dbReference type="PANTHER" id="PTHR13780:SF101">
    <property type="entry name" value="SNF1-RELATED PROTEIN KINASE REGULATORY SUBUNIT GAMMA-LIKE PV42A"/>
    <property type="match status" value="1"/>
</dbReference>
<reference evidence="5 6" key="1">
    <citation type="journal article" date="2019" name="Sci. Rep.">
        <title>Comparative genomics of chytrid fungi reveal insights into the obligate biotrophic and pathogenic lifestyle of Synchytrium endobioticum.</title>
        <authorList>
            <person name="van de Vossenberg B.T.L.H."/>
            <person name="Warris S."/>
            <person name="Nguyen H.D.T."/>
            <person name="van Gent-Pelzer M.P.E."/>
            <person name="Joly D.L."/>
            <person name="van de Geest H.C."/>
            <person name="Bonants P.J.M."/>
            <person name="Smith D.S."/>
            <person name="Levesque C.A."/>
            <person name="van der Lee T.A.J."/>
        </authorList>
    </citation>
    <scope>NUCLEOTIDE SEQUENCE [LARGE SCALE GENOMIC DNA]</scope>
    <source>
        <strain evidence="5 6">LEV6574</strain>
    </source>
</reference>
<dbReference type="InterPro" id="IPR050511">
    <property type="entry name" value="AMPK_gamma/SDS23_families"/>
</dbReference>
<dbReference type="InterPro" id="IPR046342">
    <property type="entry name" value="CBS_dom_sf"/>
</dbReference>
<evidence type="ECO:0000256" key="1">
    <source>
        <dbReference type="ARBA" id="ARBA00022737"/>
    </source>
</evidence>
<dbReference type="Pfam" id="PF00571">
    <property type="entry name" value="CBS"/>
    <property type="match status" value="3"/>
</dbReference>
<evidence type="ECO:0000313" key="6">
    <source>
        <dbReference type="Proteomes" id="UP000320475"/>
    </source>
</evidence>
<dbReference type="Gene3D" id="3.10.580.10">
    <property type="entry name" value="CBS-domain"/>
    <property type="match status" value="2"/>
</dbReference>
<accession>A0A507CRJ9</accession>
<dbReference type="SMART" id="SM00116">
    <property type="entry name" value="CBS"/>
    <property type="match status" value="4"/>
</dbReference>
<name>A0A507CRJ9_9FUNG</name>
<protein>
    <recommendedName>
        <fullName evidence="4">CBS domain-containing protein</fullName>
    </recommendedName>
</protein>
<dbReference type="SUPFAM" id="SSF54631">
    <property type="entry name" value="CBS-domain pair"/>
    <property type="match status" value="2"/>
</dbReference>
<dbReference type="GO" id="GO:0005737">
    <property type="term" value="C:cytoplasm"/>
    <property type="evidence" value="ECO:0007669"/>
    <property type="project" value="TreeGrafter"/>
</dbReference>
<keyword evidence="1" id="KW-0677">Repeat</keyword>
<dbReference type="InterPro" id="IPR000644">
    <property type="entry name" value="CBS_dom"/>
</dbReference>
<comment type="caution">
    <text evidence="5">The sequence shown here is derived from an EMBL/GenBank/DDBJ whole genome shotgun (WGS) entry which is preliminary data.</text>
</comment>
<keyword evidence="2 3" id="KW-0129">CBS domain</keyword>
<gene>
    <name evidence="5" type="ORF">SeLEV6574_g05931</name>
</gene>
<feature type="domain" description="CBS" evidence="4">
    <location>
        <begin position="288"/>
        <end position="344"/>
    </location>
</feature>
<feature type="domain" description="CBS" evidence="4">
    <location>
        <begin position="204"/>
        <end position="269"/>
    </location>
</feature>
<dbReference type="GO" id="GO:0005634">
    <property type="term" value="C:nucleus"/>
    <property type="evidence" value="ECO:0007669"/>
    <property type="project" value="TreeGrafter"/>
</dbReference>
<evidence type="ECO:0000313" key="5">
    <source>
        <dbReference type="EMBL" id="TPX41773.1"/>
    </source>
</evidence>
<dbReference type="VEuPathDB" id="FungiDB:SeMB42_g03841"/>
<dbReference type="PROSITE" id="PS51371">
    <property type="entry name" value="CBS"/>
    <property type="match status" value="3"/>
</dbReference>
<dbReference type="PANTHER" id="PTHR13780">
    <property type="entry name" value="AMP-ACTIVATED PROTEIN KINASE, GAMMA REGULATORY SUBUNIT"/>
    <property type="match status" value="1"/>
</dbReference>
<dbReference type="OrthoDB" id="449052at2759"/>
<dbReference type="Proteomes" id="UP000320475">
    <property type="component" value="Unassembled WGS sequence"/>
</dbReference>
<evidence type="ECO:0000256" key="2">
    <source>
        <dbReference type="ARBA" id="ARBA00023122"/>
    </source>
</evidence>
<evidence type="ECO:0000259" key="4">
    <source>
        <dbReference type="PROSITE" id="PS51371"/>
    </source>
</evidence>
<dbReference type="EMBL" id="QEAM01000303">
    <property type="protein sequence ID" value="TPX41773.1"/>
    <property type="molecule type" value="Genomic_DNA"/>
</dbReference>
<proteinExistence type="predicted"/>
<organism evidence="5 6">
    <name type="scientific">Synchytrium endobioticum</name>
    <dbReference type="NCBI Taxonomy" id="286115"/>
    <lineage>
        <taxon>Eukaryota</taxon>
        <taxon>Fungi</taxon>
        <taxon>Fungi incertae sedis</taxon>
        <taxon>Chytridiomycota</taxon>
        <taxon>Chytridiomycota incertae sedis</taxon>
        <taxon>Chytridiomycetes</taxon>
        <taxon>Synchytriales</taxon>
        <taxon>Synchytriaceae</taxon>
        <taxon>Synchytrium</taxon>
    </lineage>
</organism>
<sequence>MTVSETTSILKHPLEDILRMKGHRELVSISVDASVGDALKMFTRHNLLAMPVYGQSHHSLPSGHKQYLGIVSILDIVMFVTYVASETDQQPTTVIQTDKAPDFPRPNPLHQADTLESISIRSVLGKSSESESLWTAKPNDRLGDAIEPLGKGIHRLLVPMPISETAGYHVLTQTDVTRFIINHVDEDPQLKQRVSMSLVDLGLCTPKNLLWVDPSIPLIDALKGMASWGVNAIPVVSGKQNSQRLLGTLSVSDLRMLPPRVDLYELIEEMKKLTVFEFLERVRSGEVGSNGGVVVKKNDTLLHVATLIVNSHVHRAWIVDDSGRVPIGVVTFSDIMRTILQTSH</sequence>
<dbReference type="AlphaFoldDB" id="A0A507CRJ9"/>
<evidence type="ECO:0000256" key="3">
    <source>
        <dbReference type="PROSITE-ProRule" id="PRU00703"/>
    </source>
</evidence>